<dbReference type="GO" id="GO:0030288">
    <property type="term" value="C:outer membrane-bounded periplasmic space"/>
    <property type="evidence" value="ECO:0007669"/>
    <property type="project" value="TreeGrafter"/>
</dbReference>
<name>A0A0D6PEY7_9PROT</name>
<sequence>MRRFGLGLCLALGTAVAAQAQSSMVFTSWGGTTQQAQQKDWADPFSKATGIKVLQDGPTDYGKFKAMVQSGNVSWDVVDVEGDFAQAAAKAGLLAPINLPASDSAQIDPRFLTPDAVGSFYYSFVIAYNKNKFKSDPPKTMADLFNVKKFPGKRCFYKWSFAGVLEAALLADGVKPDQLYPLDLNRAFKKLDTIKKDIVWWSTGAQSQQQLASGQCPISLMWNGRVQALEDSGVPVAMSWDDNLTTGDMLVIPKGAPNIAAARKFIAYATSAEAQAKFATATGYAPVNKGSAALMGKKALADLPSAHAATHINLNMDYWAAHRDEIANRWYAWQTK</sequence>
<dbReference type="SUPFAM" id="SSF53850">
    <property type="entry name" value="Periplasmic binding protein-like II"/>
    <property type="match status" value="1"/>
</dbReference>
<dbReference type="STRING" id="1120923.SAMN02746095_00512"/>
<dbReference type="GO" id="GO:0030976">
    <property type="term" value="F:thiamine pyrophosphate binding"/>
    <property type="evidence" value="ECO:0007669"/>
    <property type="project" value="TreeGrafter"/>
</dbReference>
<evidence type="ECO:0000256" key="5">
    <source>
        <dbReference type="ARBA" id="ARBA00022764"/>
    </source>
</evidence>
<keyword evidence="8" id="KW-1185">Reference proteome</keyword>
<dbReference type="PANTHER" id="PTHR30006:SF3">
    <property type="entry name" value="THIAMINE-BINDING PERIPLASMIC PROTEIN"/>
    <property type="match status" value="1"/>
</dbReference>
<keyword evidence="3" id="KW-0813">Transport</keyword>
<evidence type="ECO:0000256" key="2">
    <source>
        <dbReference type="ARBA" id="ARBA00008520"/>
    </source>
</evidence>
<dbReference type="CDD" id="cd13589">
    <property type="entry name" value="PBP2_polyamine_RpCGA009"/>
    <property type="match status" value="1"/>
</dbReference>
<keyword evidence="5" id="KW-0574">Periplasm</keyword>
<comment type="caution">
    <text evidence="7">The sequence shown here is derived from an EMBL/GenBank/DDBJ whole genome shotgun (WGS) entry which is preliminary data.</text>
</comment>
<dbReference type="GO" id="GO:0015888">
    <property type="term" value="P:thiamine transport"/>
    <property type="evidence" value="ECO:0007669"/>
    <property type="project" value="TreeGrafter"/>
</dbReference>
<comment type="subcellular location">
    <subcellularLocation>
        <location evidence="1">Periplasm</location>
    </subcellularLocation>
</comment>
<reference evidence="7 8" key="1">
    <citation type="submission" date="2012-11" db="EMBL/GenBank/DDBJ databases">
        <title>Whole genome sequence of Acidocella aminolytica 101 = DSM 11237.</title>
        <authorList>
            <person name="Azuma Y."/>
            <person name="Higashiura N."/>
            <person name="Hirakawa H."/>
            <person name="Matsushita K."/>
        </authorList>
    </citation>
    <scope>NUCLEOTIDE SEQUENCE [LARGE SCALE GENOMIC DNA]</scope>
    <source>
        <strain evidence="8">101 / DSM 11237</strain>
    </source>
</reference>
<dbReference type="PANTHER" id="PTHR30006">
    <property type="entry name" value="THIAMINE-BINDING PERIPLASMIC PROTEIN-RELATED"/>
    <property type="match status" value="1"/>
</dbReference>
<evidence type="ECO:0000313" key="8">
    <source>
        <dbReference type="Proteomes" id="UP000032668"/>
    </source>
</evidence>
<protein>
    <submittedName>
        <fullName evidence="7">Extracellular solute-binding protein family 1</fullName>
    </submittedName>
</protein>
<feature type="signal peptide" evidence="6">
    <location>
        <begin position="1"/>
        <end position="20"/>
    </location>
</feature>
<evidence type="ECO:0000313" key="7">
    <source>
        <dbReference type="EMBL" id="GAN79424.1"/>
    </source>
</evidence>
<dbReference type="Gene3D" id="3.40.190.10">
    <property type="entry name" value="Periplasmic binding protein-like II"/>
    <property type="match status" value="2"/>
</dbReference>
<keyword evidence="4 6" id="KW-0732">Signal</keyword>
<accession>A0A0D6PEY7</accession>
<feature type="chain" id="PRO_5010328483" evidence="6">
    <location>
        <begin position="21"/>
        <end position="336"/>
    </location>
</feature>
<dbReference type="EMBL" id="BANC01000021">
    <property type="protein sequence ID" value="GAN79424.1"/>
    <property type="molecule type" value="Genomic_DNA"/>
</dbReference>
<organism evidence="7 8">
    <name type="scientific">Acidocella aminolytica 101 = DSM 11237</name>
    <dbReference type="NCBI Taxonomy" id="1120923"/>
    <lineage>
        <taxon>Bacteria</taxon>
        <taxon>Pseudomonadati</taxon>
        <taxon>Pseudomonadota</taxon>
        <taxon>Alphaproteobacteria</taxon>
        <taxon>Acetobacterales</taxon>
        <taxon>Acidocellaceae</taxon>
        <taxon>Acidocella</taxon>
    </lineage>
</organism>
<gene>
    <name evidence="7" type="ORF">Aam_021_012</name>
</gene>
<evidence type="ECO:0000256" key="6">
    <source>
        <dbReference type="SAM" id="SignalP"/>
    </source>
</evidence>
<evidence type="ECO:0000256" key="1">
    <source>
        <dbReference type="ARBA" id="ARBA00004418"/>
    </source>
</evidence>
<dbReference type="InterPro" id="IPR006059">
    <property type="entry name" value="SBP"/>
</dbReference>
<dbReference type="OrthoDB" id="9815444at2"/>
<dbReference type="GO" id="GO:0030975">
    <property type="term" value="F:thiamine binding"/>
    <property type="evidence" value="ECO:0007669"/>
    <property type="project" value="TreeGrafter"/>
</dbReference>
<evidence type="ECO:0000256" key="3">
    <source>
        <dbReference type="ARBA" id="ARBA00022448"/>
    </source>
</evidence>
<proteinExistence type="inferred from homology"/>
<dbReference type="Proteomes" id="UP000032668">
    <property type="component" value="Unassembled WGS sequence"/>
</dbReference>
<dbReference type="Pfam" id="PF13416">
    <property type="entry name" value="SBP_bac_8"/>
    <property type="match status" value="1"/>
</dbReference>
<dbReference type="AlphaFoldDB" id="A0A0D6PEY7"/>
<dbReference type="RefSeq" id="WP_048877884.1">
    <property type="nucleotide sequence ID" value="NZ_BANC01000021.1"/>
</dbReference>
<evidence type="ECO:0000256" key="4">
    <source>
        <dbReference type="ARBA" id="ARBA00022729"/>
    </source>
</evidence>
<comment type="similarity">
    <text evidence="2">Belongs to the bacterial solute-binding protein 1 family.</text>
</comment>